<feature type="chain" id="PRO_5036116018" evidence="1">
    <location>
        <begin position="17"/>
        <end position="133"/>
    </location>
</feature>
<accession>A0A485KFC1</accession>
<evidence type="ECO:0000313" key="3">
    <source>
        <dbReference type="EMBL" id="VFT80549.1"/>
    </source>
</evidence>
<evidence type="ECO:0000256" key="1">
    <source>
        <dbReference type="SAM" id="SignalP"/>
    </source>
</evidence>
<name>A0A485KFC1_9STRA</name>
<keyword evidence="1" id="KW-0732">Signal</keyword>
<keyword evidence="4" id="KW-1185">Reference proteome</keyword>
<dbReference type="Proteomes" id="UP000332933">
    <property type="component" value="Unassembled WGS sequence"/>
</dbReference>
<dbReference type="EMBL" id="VJMH01000591">
    <property type="protein sequence ID" value="KAF0715406.1"/>
    <property type="molecule type" value="Genomic_DNA"/>
</dbReference>
<reference evidence="2" key="2">
    <citation type="submission" date="2019-06" db="EMBL/GenBank/DDBJ databases">
        <title>Genomics analysis of Aphanomyces spp. identifies a new class of oomycete effector associated with host adaptation.</title>
        <authorList>
            <person name="Gaulin E."/>
        </authorList>
    </citation>
    <scope>NUCLEOTIDE SEQUENCE</scope>
    <source>
        <strain evidence="2">CBS 578.67</strain>
    </source>
</reference>
<gene>
    <name evidence="3" type="primary">Aste57867_3383</name>
    <name evidence="2" type="ORF">As57867_003373</name>
    <name evidence="3" type="ORF">ASTE57867_3383</name>
</gene>
<reference evidence="3 4" key="1">
    <citation type="submission" date="2019-03" db="EMBL/GenBank/DDBJ databases">
        <authorList>
            <person name="Gaulin E."/>
            <person name="Dumas B."/>
        </authorList>
    </citation>
    <scope>NUCLEOTIDE SEQUENCE [LARGE SCALE GENOMIC DNA]</scope>
    <source>
        <strain evidence="3">CBS 568.67</strain>
    </source>
</reference>
<evidence type="ECO:0000313" key="2">
    <source>
        <dbReference type="EMBL" id="KAF0715406.1"/>
    </source>
</evidence>
<feature type="signal peptide" evidence="1">
    <location>
        <begin position="1"/>
        <end position="16"/>
    </location>
</feature>
<sequence>MTKILILCVKAYGLLATCGLMLENTCDQHQGSHSRLSHDDNVADNNSSICCISSAATTTTIKPTTVVSKPLNNRMLAKHAGNTNAFSAHHRALLSTTVNETKGGNVVDNIKSDHDAHPLHLSIRAILASVMGS</sequence>
<dbReference type="EMBL" id="CAADRA010000591">
    <property type="protein sequence ID" value="VFT80549.1"/>
    <property type="molecule type" value="Genomic_DNA"/>
</dbReference>
<protein>
    <submittedName>
        <fullName evidence="3">Aste57867_3383 protein</fullName>
    </submittedName>
</protein>
<organism evidence="3 4">
    <name type="scientific">Aphanomyces stellatus</name>
    <dbReference type="NCBI Taxonomy" id="120398"/>
    <lineage>
        <taxon>Eukaryota</taxon>
        <taxon>Sar</taxon>
        <taxon>Stramenopiles</taxon>
        <taxon>Oomycota</taxon>
        <taxon>Saprolegniomycetes</taxon>
        <taxon>Saprolegniales</taxon>
        <taxon>Verrucalvaceae</taxon>
        <taxon>Aphanomyces</taxon>
    </lineage>
</organism>
<evidence type="ECO:0000313" key="4">
    <source>
        <dbReference type="Proteomes" id="UP000332933"/>
    </source>
</evidence>
<dbReference type="AlphaFoldDB" id="A0A485KFC1"/>
<proteinExistence type="predicted"/>